<gene>
    <name evidence="1" type="ORF">RhiirC2_719903</name>
</gene>
<organism evidence="1 2">
    <name type="scientific">Rhizophagus irregularis</name>
    <dbReference type="NCBI Taxonomy" id="588596"/>
    <lineage>
        <taxon>Eukaryota</taxon>
        <taxon>Fungi</taxon>
        <taxon>Fungi incertae sedis</taxon>
        <taxon>Mucoromycota</taxon>
        <taxon>Glomeromycotina</taxon>
        <taxon>Glomeromycetes</taxon>
        <taxon>Glomerales</taxon>
        <taxon>Glomeraceae</taxon>
        <taxon>Rhizophagus</taxon>
    </lineage>
</organism>
<accession>A0A2N1MCE0</accession>
<sequence length="275" mass="31665">MDEYLIVENSICREMTMANHRYTKANNLKCSDYDSKSSPQFKHIHGTGWSCIIDDLNYAQAKAFGLVLNEIDATKNWKNHLINVFKSCYVHFKRKIYEKRYDDILANDMLALLTTTSEVEINNLFNKIETKKPEVLHHNIAEAAHALSNLYGKNLKIVTAILQTYCSQCLSNKCQANTKIKKSNNIKSIPIKRKQNACASSSKKKAKKAISIISDSSEDEDKCHNDNNNNKENNAFKSFSKFDELEYQERNLALKERELDLREREAKVRIMELAS</sequence>
<dbReference type="VEuPathDB" id="FungiDB:RhiirA1_445387"/>
<reference evidence="1 2" key="1">
    <citation type="submission" date="2016-04" db="EMBL/GenBank/DDBJ databases">
        <title>Genome analyses suggest a sexual origin of heterokaryosis in a supposedly ancient asexual fungus.</title>
        <authorList>
            <person name="Ropars J."/>
            <person name="Sedzielewska K."/>
            <person name="Noel J."/>
            <person name="Charron P."/>
            <person name="Farinelli L."/>
            <person name="Marton T."/>
            <person name="Kruger M."/>
            <person name="Pelin A."/>
            <person name="Brachmann A."/>
            <person name="Corradi N."/>
        </authorList>
    </citation>
    <scope>NUCLEOTIDE SEQUENCE [LARGE SCALE GENOMIC DNA]</scope>
    <source>
        <strain evidence="1 2">C2</strain>
    </source>
</reference>
<dbReference type="AlphaFoldDB" id="A0A2N1MCE0"/>
<dbReference type="Proteomes" id="UP000233469">
    <property type="component" value="Unassembled WGS sequence"/>
</dbReference>
<evidence type="ECO:0000313" key="1">
    <source>
        <dbReference type="EMBL" id="PKK59307.1"/>
    </source>
</evidence>
<evidence type="ECO:0000313" key="2">
    <source>
        <dbReference type="Proteomes" id="UP000233469"/>
    </source>
</evidence>
<comment type="caution">
    <text evidence="1">The sequence shown here is derived from an EMBL/GenBank/DDBJ whole genome shotgun (WGS) entry which is preliminary data.</text>
</comment>
<dbReference type="EMBL" id="LLXL01003107">
    <property type="protein sequence ID" value="PKK59307.1"/>
    <property type="molecule type" value="Genomic_DNA"/>
</dbReference>
<reference evidence="1 2" key="2">
    <citation type="submission" date="2017-10" db="EMBL/GenBank/DDBJ databases">
        <title>Extensive intraspecific genome diversity in a model arbuscular mycorrhizal fungus.</title>
        <authorList>
            <person name="Chen E.C.H."/>
            <person name="Morin E."/>
            <person name="Baudet D."/>
            <person name="Noel J."/>
            <person name="Ndikumana S."/>
            <person name="Charron P."/>
            <person name="St-Onge C."/>
            <person name="Giorgi J."/>
            <person name="Grigoriev I.V."/>
            <person name="Roux C."/>
            <person name="Martin F.M."/>
            <person name="Corradi N."/>
        </authorList>
    </citation>
    <scope>NUCLEOTIDE SEQUENCE [LARGE SCALE GENOMIC DNA]</scope>
    <source>
        <strain evidence="1 2">C2</strain>
    </source>
</reference>
<proteinExistence type="predicted"/>
<dbReference type="VEuPathDB" id="FungiDB:RhiirFUN_013193"/>
<name>A0A2N1MCE0_9GLOM</name>
<protein>
    <submittedName>
        <fullName evidence="1">Uncharacterized protein</fullName>
    </submittedName>
</protein>